<accession>A0ABW1IQH6</accession>
<dbReference type="RefSeq" id="WP_379894685.1">
    <property type="nucleotide sequence ID" value="NZ_CBCSCT010000045.1"/>
</dbReference>
<dbReference type="EMBL" id="JBHSQV010000159">
    <property type="protein sequence ID" value="MFC5987327.1"/>
    <property type="molecule type" value="Genomic_DNA"/>
</dbReference>
<proteinExistence type="predicted"/>
<dbReference type="Pfam" id="PF11553">
    <property type="entry name" value="DUF3231"/>
    <property type="match status" value="1"/>
</dbReference>
<comment type="caution">
    <text evidence="1">The sequence shown here is derived from an EMBL/GenBank/DDBJ whole genome shotgun (WGS) entry which is preliminary data.</text>
</comment>
<dbReference type="Gene3D" id="1.20.1260.10">
    <property type="match status" value="1"/>
</dbReference>
<dbReference type="InterPro" id="IPR012347">
    <property type="entry name" value="Ferritin-like"/>
</dbReference>
<evidence type="ECO:0000313" key="1">
    <source>
        <dbReference type="EMBL" id="MFC5987327.1"/>
    </source>
</evidence>
<dbReference type="Proteomes" id="UP001596250">
    <property type="component" value="Unassembled WGS sequence"/>
</dbReference>
<organism evidence="1 2">
    <name type="scientific">Marinicrinis lubricantis</name>
    <dbReference type="NCBI Taxonomy" id="2086470"/>
    <lineage>
        <taxon>Bacteria</taxon>
        <taxon>Bacillati</taxon>
        <taxon>Bacillota</taxon>
        <taxon>Bacilli</taxon>
        <taxon>Bacillales</taxon>
        <taxon>Paenibacillaceae</taxon>
    </lineage>
</organism>
<gene>
    <name evidence="1" type="ORF">ACFPXP_13020</name>
</gene>
<name>A0ABW1IQH6_9BACL</name>
<evidence type="ECO:0000313" key="2">
    <source>
        <dbReference type="Proteomes" id="UP001596250"/>
    </source>
</evidence>
<sequence>MTTLEKTHLTATEMGKLWATHVSNTMATCVISHFLKHVDDPEIKKIVEYASGLCGEIIQDIETIFQQADFPIPVGFTDQDVNLEAPRLFEDEFYLHYLQYSGKAGMSIYSVAVPLVTRKDIRDFFIRRLYDTAKLAAMVNDALIQKGALMNAPVIQPPTGVHFVEN</sequence>
<keyword evidence="2" id="KW-1185">Reference proteome</keyword>
<reference evidence="2" key="1">
    <citation type="journal article" date="2019" name="Int. J. Syst. Evol. Microbiol.">
        <title>The Global Catalogue of Microorganisms (GCM) 10K type strain sequencing project: providing services to taxonomists for standard genome sequencing and annotation.</title>
        <authorList>
            <consortium name="The Broad Institute Genomics Platform"/>
            <consortium name="The Broad Institute Genome Sequencing Center for Infectious Disease"/>
            <person name="Wu L."/>
            <person name="Ma J."/>
        </authorList>
    </citation>
    <scope>NUCLEOTIDE SEQUENCE [LARGE SCALE GENOMIC DNA]</scope>
    <source>
        <strain evidence="2">CCM 8749</strain>
    </source>
</reference>
<dbReference type="InterPro" id="IPR021617">
    <property type="entry name" value="DUF3231"/>
</dbReference>
<protein>
    <submittedName>
        <fullName evidence="1">DUF3231 family protein</fullName>
    </submittedName>
</protein>